<dbReference type="Pfam" id="PF02698">
    <property type="entry name" value="DUF218"/>
    <property type="match status" value="1"/>
</dbReference>
<keyword evidence="1" id="KW-0812">Transmembrane</keyword>
<dbReference type="PANTHER" id="PTHR30336">
    <property type="entry name" value="INNER MEMBRANE PROTEIN, PROBABLE PERMEASE"/>
    <property type="match status" value="1"/>
</dbReference>
<reference evidence="4" key="2">
    <citation type="submission" date="2023-07" db="EMBL/GenBank/DDBJ databases">
        <title>Ancylobacter moscoviensis sp. nov., facultatively methylotrophic bacteria from activated sludge and the reclassification of Starkeya novella (Starkey 1934) Kelly et al. 2000 as Ancylobacter novellus comb. nov., Starkeya koreensis Im et al. 2006 as Ancylobacter koreensis comb.nov., Angulomicrobium tetraedrale Vasil'eva et al. 1986 as Ancylobacter tetraedralis comb. nov., Angulomicrobium amanitiforme Fritz et al. 2004 as Ancylobacter amanitiformis comb. nov. and Methylorhabdus multivorans Doronina et al. 1996 as Ancylobacter multivorans comb. nov. and emended description of the genus Ancylobacter.</title>
        <authorList>
            <person name="Doronina N."/>
            <person name="Chemodurova A."/>
            <person name="Grouzdev D."/>
            <person name="Koziaeva V."/>
            <person name="Shi W."/>
            <person name="Wu L."/>
            <person name="Kaparullina E."/>
        </authorList>
    </citation>
    <scope>NUCLEOTIDE SEQUENCE [LARGE SCALE GENOMIC DNA]</scope>
    <source>
        <strain evidence="4">Jip08</strain>
    </source>
</reference>
<dbReference type="RefSeq" id="WP_247202518.1">
    <property type="nucleotide sequence ID" value="NZ_JALKCG010000011.1"/>
</dbReference>
<feature type="transmembrane region" description="Helical" evidence="1">
    <location>
        <begin position="38"/>
        <end position="61"/>
    </location>
</feature>
<comment type="caution">
    <text evidence="3">The sequence shown here is derived from an EMBL/GenBank/DDBJ whole genome shotgun (WGS) entry which is preliminary data.</text>
</comment>
<sequence length="265" mass="28277">MFFAASKLVWMVAVPSTFLTLLAALGLLLALRWRRVGLAIAALGGAGLLLAGLGPFGRVLLVELENRFPAYADDGGRVDGVIVLGGAELPVITAARGQPSFQESAERILAMGELARRYPQARLVFAGGGGSLSPQAMQEAEVVRLALPQIGVEESRVEFERASRNTAENARLARALLQPKPGERWLLVTSGYHMPRAVGCFEAAGFPVVPYPVDFRTAGEAGWLRPFDSVAQGLGFFDLAVREWIGLAAYYLTGRIASPFPAPAG</sequence>
<dbReference type="PANTHER" id="PTHR30336:SF4">
    <property type="entry name" value="ENVELOPE BIOGENESIS FACTOR ELYC"/>
    <property type="match status" value="1"/>
</dbReference>
<keyword evidence="4" id="KW-1185">Reference proteome</keyword>
<dbReference type="InterPro" id="IPR003848">
    <property type="entry name" value="DUF218"/>
</dbReference>
<evidence type="ECO:0000313" key="4">
    <source>
        <dbReference type="Proteomes" id="UP001202867"/>
    </source>
</evidence>
<evidence type="ECO:0000313" key="3">
    <source>
        <dbReference type="EMBL" id="MCK0210007.1"/>
    </source>
</evidence>
<evidence type="ECO:0000259" key="2">
    <source>
        <dbReference type="Pfam" id="PF02698"/>
    </source>
</evidence>
<dbReference type="InterPro" id="IPR014729">
    <property type="entry name" value="Rossmann-like_a/b/a_fold"/>
</dbReference>
<accession>A0ABT0DRV5</accession>
<proteinExistence type="predicted"/>
<feature type="transmembrane region" description="Helical" evidence="1">
    <location>
        <begin position="12"/>
        <end position="31"/>
    </location>
</feature>
<dbReference type="CDD" id="cd06259">
    <property type="entry name" value="YdcF-like"/>
    <property type="match status" value="1"/>
</dbReference>
<dbReference type="Proteomes" id="UP001202867">
    <property type="component" value="Unassembled WGS sequence"/>
</dbReference>
<keyword evidence="1" id="KW-0472">Membrane</keyword>
<organism evidence="3 4">
    <name type="scientific">Ancylobacter koreensis</name>
    <dbReference type="NCBI Taxonomy" id="266121"/>
    <lineage>
        <taxon>Bacteria</taxon>
        <taxon>Pseudomonadati</taxon>
        <taxon>Pseudomonadota</taxon>
        <taxon>Alphaproteobacteria</taxon>
        <taxon>Hyphomicrobiales</taxon>
        <taxon>Xanthobacteraceae</taxon>
        <taxon>Ancylobacter</taxon>
    </lineage>
</organism>
<reference evidence="3 4" key="1">
    <citation type="submission" date="2022-04" db="EMBL/GenBank/DDBJ databases">
        <authorList>
            <person name="Grouzdev D.S."/>
            <person name="Pantiukh K.S."/>
            <person name="Krutkina M.S."/>
        </authorList>
    </citation>
    <scope>NUCLEOTIDE SEQUENCE [LARGE SCALE GENOMIC DNA]</scope>
    <source>
        <strain evidence="3 4">Jip08</strain>
    </source>
</reference>
<dbReference type="EMBL" id="JALKCG010000011">
    <property type="protein sequence ID" value="MCK0210007.1"/>
    <property type="molecule type" value="Genomic_DNA"/>
</dbReference>
<feature type="domain" description="DUF218" evidence="2">
    <location>
        <begin position="79"/>
        <end position="246"/>
    </location>
</feature>
<name>A0ABT0DRV5_9HYPH</name>
<evidence type="ECO:0000256" key="1">
    <source>
        <dbReference type="SAM" id="Phobius"/>
    </source>
</evidence>
<keyword evidence="1" id="KW-1133">Transmembrane helix</keyword>
<dbReference type="Gene3D" id="3.40.50.620">
    <property type="entry name" value="HUPs"/>
    <property type="match status" value="1"/>
</dbReference>
<protein>
    <submittedName>
        <fullName evidence="3">YdcF family protein</fullName>
    </submittedName>
</protein>
<gene>
    <name evidence="3" type="ORF">MWN33_18400</name>
</gene>
<dbReference type="InterPro" id="IPR051599">
    <property type="entry name" value="Cell_Envelope_Assoc"/>
</dbReference>